<evidence type="ECO:0000313" key="18">
    <source>
        <dbReference type="EMBL" id="CAB3407481.1"/>
    </source>
</evidence>
<feature type="transmembrane region" description="Helical" evidence="16">
    <location>
        <begin position="396"/>
        <end position="414"/>
    </location>
</feature>
<dbReference type="GO" id="GO:0008237">
    <property type="term" value="F:metallopeptidase activity"/>
    <property type="evidence" value="ECO:0007669"/>
    <property type="project" value="InterPro"/>
</dbReference>
<evidence type="ECO:0000256" key="5">
    <source>
        <dbReference type="ARBA" id="ARBA00022490"/>
    </source>
</evidence>
<proteinExistence type="inferred from homology"/>
<keyword evidence="9 15" id="KW-0648">Protein biosynthesis</keyword>
<keyword evidence="14 16" id="KW-0407">Ion channel</keyword>
<dbReference type="PROSITE" id="PS51013">
    <property type="entry name" value="PANNEXIN"/>
    <property type="match status" value="1"/>
</dbReference>
<dbReference type="PANTHER" id="PTHR11893:SF23">
    <property type="entry name" value="INNEXIN-14"/>
    <property type="match status" value="1"/>
</dbReference>
<dbReference type="GO" id="GO:0005852">
    <property type="term" value="C:eukaryotic translation initiation factor 3 complex"/>
    <property type="evidence" value="ECO:0007669"/>
    <property type="project" value="UniProtKB-UniRule"/>
</dbReference>
<dbReference type="InterPro" id="IPR000990">
    <property type="entry name" value="Innexin"/>
</dbReference>
<dbReference type="CDD" id="cd08065">
    <property type="entry name" value="MPN_eIF3h"/>
    <property type="match status" value="1"/>
</dbReference>
<dbReference type="PANTHER" id="PTHR11893">
    <property type="entry name" value="INNEXIN"/>
    <property type="match status" value="1"/>
</dbReference>
<dbReference type="OrthoDB" id="10265695at2759"/>
<keyword evidence="10" id="KW-0965">Cell junction</keyword>
<comment type="function">
    <text evidence="15">Component of the eukaryotic translation initiation factor 3 (eIF-3) complex, which is involved in protein synthesis of a specialized repertoire of mRNAs and, together with other initiation factors, stimulates binding of mRNA and methionyl-tRNAi to the 40S ribosome. The eIF-3 complex specifically targets and initiates translation of a subset of mRNAs involved in cell proliferation.</text>
</comment>
<dbReference type="FunFam" id="3.40.140.10:FF:000087">
    <property type="entry name" value="Eukaryotic translation initiation factor 3 subunit H"/>
    <property type="match status" value="1"/>
</dbReference>
<evidence type="ECO:0000256" key="3">
    <source>
        <dbReference type="ARBA" id="ARBA00022448"/>
    </source>
</evidence>
<dbReference type="GO" id="GO:0033290">
    <property type="term" value="C:eukaryotic 48S preinitiation complex"/>
    <property type="evidence" value="ECO:0007669"/>
    <property type="project" value="UniProtKB-UniRule"/>
</dbReference>
<dbReference type="Proteomes" id="UP000494206">
    <property type="component" value="Unassembled WGS sequence"/>
</dbReference>
<comment type="subunit">
    <text evidence="15">Component of the eukaryotic translation initiation factor 3 (eIF-3) complex.</text>
</comment>
<keyword evidence="3 16" id="KW-0813">Transport</keyword>
<keyword evidence="11 16" id="KW-1133">Transmembrane helix</keyword>
<dbReference type="GO" id="GO:0005886">
    <property type="term" value="C:plasma membrane"/>
    <property type="evidence" value="ECO:0007669"/>
    <property type="project" value="UniProtKB-SubCell"/>
</dbReference>
<keyword evidence="12 16" id="KW-0406">Ion transport</keyword>
<dbReference type="SMART" id="SM00232">
    <property type="entry name" value="JAB_MPN"/>
    <property type="match status" value="1"/>
</dbReference>
<dbReference type="GO" id="GO:0001732">
    <property type="term" value="P:formation of cytoplasmic translation initiation complex"/>
    <property type="evidence" value="ECO:0007669"/>
    <property type="project" value="UniProtKB-UniRule"/>
</dbReference>
<evidence type="ECO:0000256" key="9">
    <source>
        <dbReference type="ARBA" id="ARBA00022917"/>
    </source>
</evidence>
<evidence type="ECO:0000256" key="10">
    <source>
        <dbReference type="ARBA" id="ARBA00022949"/>
    </source>
</evidence>
<dbReference type="InterPro" id="IPR037518">
    <property type="entry name" value="MPN"/>
</dbReference>
<comment type="caution">
    <text evidence="18">The sequence shown here is derived from an EMBL/GenBank/DDBJ whole genome shotgun (WGS) entry which is preliminary data.</text>
</comment>
<protein>
    <recommendedName>
        <fullName evidence="15">Eukaryotic translation initiation factor 3 subunit H</fullName>
        <shortName evidence="15">eIF3h</shortName>
    </recommendedName>
</protein>
<gene>
    <name evidence="16" type="primary">inx</name>
    <name evidence="15" type="synonym">eif-3.H</name>
    <name evidence="18" type="ORF">CBOVIS_LOCUS9405</name>
</gene>
<keyword evidence="4" id="KW-1003">Cell membrane</keyword>
<evidence type="ECO:0000256" key="13">
    <source>
        <dbReference type="ARBA" id="ARBA00023136"/>
    </source>
</evidence>
<comment type="subcellular location">
    <subcellularLocation>
        <location evidence="1">Cell junction</location>
        <location evidence="1">Gap junction</location>
    </subcellularLocation>
    <subcellularLocation>
        <location evidence="2 16">Cell membrane</location>
        <topology evidence="2 16">Multi-pass membrane protein</topology>
    </subcellularLocation>
    <subcellularLocation>
        <location evidence="15">Cytoplasm</location>
    </subcellularLocation>
</comment>
<dbReference type="GO" id="GO:0005243">
    <property type="term" value="F:gap junction channel activity"/>
    <property type="evidence" value="ECO:0007669"/>
    <property type="project" value="TreeGrafter"/>
</dbReference>
<evidence type="ECO:0000256" key="6">
    <source>
        <dbReference type="ARBA" id="ARBA00022540"/>
    </source>
</evidence>
<dbReference type="Pfam" id="PF00876">
    <property type="entry name" value="Innexin"/>
    <property type="match status" value="1"/>
</dbReference>
<dbReference type="EMBL" id="CADEPM010000006">
    <property type="protein sequence ID" value="CAB3407481.1"/>
    <property type="molecule type" value="Genomic_DNA"/>
</dbReference>
<feature type="transmembrane region" description="Helical" evidence="16">
    <location>
        <begin position="472"/>
        <end position="494"/>
    </location>
</feature>
<dbReference type="GO" id="GO:0034220">
    <property type="term" value="P:monoatomic ion transmembrane transport"/>
    <property type="evidence" value="ECO:0007669"/>
    <property type="project" value="UniProtKB-KW"/>
</dbReference>
<comment type="function">
    <text evidence="16">Structural component of the gap junctions.</text>
</comment>
<reference evidence="18 19" key="1">
    <citation type="submission" date="2020-04" db="EMBL/GenBank/DDBJ databases">
        <authorList>
            <person name="Laetsch R D."/>
            <person name="Stevens L."/>
            <person name="Kumar S."/>
            <person name="Blaxter L. M."/>
        </authorList>
    </citation>
    <scope>NUCLEOTIDE SEQUENCE [LARGE SCALE GENOMIC DNA]</scope>
</reference>
<evidence type="ECO:0000256" key="4">
    <source>
        <dbReference type="ARBA" id="ARBA00022475"/>
    </source>
</evidence>
<accession>A0A8S1F4M1</accession>
<feature type="domain" description="MPN" evidence="17">
    <location>
        <begin position="16"/>
        <end position="169"/>
    </location>
</feature>
<comment type="similarity">
    <text evidence="16">Belongs to the pannexin family.</text>
</comment>
<dbReference type="Gene3D" id="3.40.140.10">
    <property type="entry name" value="Cytidine Deaminase, domain 2"/>
    <property type="match status" value="1"/>
</dbReference>
<keyword evidence="19" id="KW-1185">Reference proteome</keyword>
<dbReference type="Pfam" id="PF01398">
    <property type="entry name" value="JAB"/>
    <property type="match status" value="1"/>
</dbReference>
<dbReference type="PROSITE" id="PS50249">
    <property type="entry name" value="MPN"/>
    <property type="match status" value="1"/>
</dbReference>
<evidence type="ECO:0000256" key="14">
    <source>
        <dbReference type="ARBA" id="ARBA00023303"/>
    </source>
</evidence>
<evidence type="ECO:0000256" key="1">
    <source>
        <dbReference type="ARBA" id="ARBA00004610"/>
    </source>
</evidence>
<evidence type="ECO:0000313" key="19">
    <source>
        <dbReference type="Proteomes" id="UP000494206"/>
    </source>
</evidence>
<dbReference type="InterPro" id="IPR000555">
    <property type="entry name" value="JAMM/MPN+_dom"/>
</dbReference>
<evidence type="ECO:0000256" key="16">
    <source>
        <dbReference type="RuleBase" id="RU010713"/>
    </source>
</evidence>
<dbReference type="GO" id="GO:0003743">
    <property type="term" value="F:translation initiation factor activity"/>
    <property type="evidence" value="ECO:0007669"/>
    <property type="project" value="UniProtKB-UniRule"/>
</dbReference>
<evidence type="ECO:0000256" key="12">
    <source>
        <dbReference type="ARBA" id="ARBA00023065"/>
    </source>
</evidence>
<evidence type="ECO:0000259" key="17">
    <source>
        <dbReference type="PROSITE" id="PS50249"/>
    </source>
</evidence>
<keyword evidence="13 16" id="KW-0472">Membrane</keyword>
<dbReference type="PRINTS" id="PR01262">
    <property type="entry name" value="INNEXIN"/>
</dbReference>
<keyword evidence="8" id="KW-0303">Gap junction</keyword>
<dbReference type="AlphaFoldDB" id="A0A8S1F4M1"/>
<dbReference type="InterPro" id="IPR027524">
    <property type="entry name" value="eIF3h"/>
</dbReference>
<evidence type="ECO:0000256" key="15">
    <source>
        <dbReference type="HAMAP-Rule" id="MF_03007"/>
    </source>
</evidence>
<feature type="transmembrane region" description="Helical" evidence="16">
    <location>
        <begin position="668"/>
        <end position="692"/>
    </location>
</feature>
<dbReference type="InterPro" id="IPR045810">
    <property type="entry name" value="eIF3h_C"/>
</dbReference>
<evidence type="ECO:0000256" key="8">
    <source>
        <dbReference type="ARBA" id="ARBA00022868"/>
    </source>
</evidence>
<sequence length="813" mass="93454">MSLSITALTAPSVKHILLDSLVVMKIVKHVDSELHAGISEVAGESCQGVLTGLVSMEDFRLEITNCFPTARTEPVLDDESSVQASQQYEEQKQAEMLDMLRKFRTMNIDYEIVGFYQSHQFGACFTQDLVESMFDYQSMGPENVVIVYDPIKTRQGQLSLRAYRLSIQALELSAKNDWSVESVKAAGLTYQNMFEELPIVIKSSYLNNVLMAELALTKGAVSDKYSARHLDLGTKRSLEKSVRAMMTNVDELNKSIQSLTKYTMDKQRHENIVFSMTQKRQAENESRIARGEQPIGMEDIKRIKPPTLQTRNGLLDELMASCDTNALADFCTTVTGENIAKLFMAEAVAEDKVPGSKDRSSSSIPTMILEIPILKDFLSKSTHVYRNHLYDSIDRLHFYITVIILTVFTLLTGAKQHFGNPIDCMLTKEVDDIKSWNDYIHSYCLMHGTYRYNYSNIGYNFPGYTETTTVPYYQWVPFFFAVQVFCFVLPHWIWTWMQKLLYLDMAMIVGYTHDLLSEKDMGAYKNKVTSLISYTYDHFKYRRLHKVGYFAFIFMHPAFACYLYIITKMLFLFNALLQLKIVSSFLGFKNWTWGFDIIYQFSMDRIYGEGPLQMAASENKYQYGAFNQFKHFPILVACDFRTYPSLARIFANNTAQCIIPMNIVNEKLFVFIWIWFILLIGVTFIGTLGWIFKLLDKRTSESMIFQLLKDHGGSDSEDGKPGFRYVGKRNGSDYRYDFVHKFLGADGILLIHFMRGKCGTLQTQIVIDGLYSRFIGDFEKPTKPVFTKKGERGDYSEVNFGVDESQNYPIRKI</sequence>
<evidence type="ECO:0000256" key="11">
    <source>
        <dbReference type="ARBA" id="ARBA00022989"/>
    </source>
</evidence>
<keyword evidence="6 15" id="KW-0396">Initiation factor</keyword>
<keyword evidence="7 16" id="KW-0812">Transmembrane</keyword>
<keyword evidence="5 15" id="KW-0963">Cytoplasm</keyword>
<evidence type="ECO:0000256" key="2">
    <source>
        <dbReference type="ARBA" id="ARBA00004651"/>
    </source>
</evidence>
<evidence type="ECO:0000256" key="7">
    <source>
        <dbReference type="ARBA" id="ARBA00022692"/>
    </source>
</evidence>
<feature type="transmembrane region" description="Helical" evidence="16">
    <location>
        <begin position="547"/>
        <end position="565"/>
    </location>
</feature>
<dbReference type="HAMAP" id="MF_03007">
    <property type="entry name" value="eIF3h"/>
    <property type="match status" value="1"/>
</dbReference>
<comment type="similarity">
    <text evidence="15">Belongs to the eIF-3 subunit H family.</text>
</comment>
<dbReference type="GO" id="GO:0016282">
    <property type="term" value="C:eukaryotic 43S preinitiation complex"/>
    <property type="evidence" value="ECO:0007669"/>
    <property type="project" value="UniProtKB-UniRule"/>
</dbReference>
<dbReference type="Pfam" id="PF19445">
    <property type="entry name" value="eIF3h_C"/>
    <property type="match status" value="1"/>
</dbReference>
<name>A0A8S1F4M1_9PELO</name>
<dbReference type="GO" id="GO:0005921">
    <property type="term" value="C:gap junction"/>
    <property type="evidence" value="ECO:0007669"/>
    <property type="project" value="UniProtKB-SubCell"/>
</dbReference>
<organism evidence="18 19">
    <name type="scientific">Caenorhabditis bovis</name>
    <dbReference type="NCBI Taxonomy" id="2654633"/>
    <lineage>
        <taxon>Eukaryota</taxon>
        <taxon>Metazoa</taxon>
        <taxon>Ecdysozoa</taxon>
        <taxon>Nematoda</taxon>
        <taxon>Chromadorea</taxon>
        <taxon>Rhabditida</taxon>
        <taxon>Rhabditina</taxon>
        <taxon>Rhabditomorpha</taxon>
        <taxon>Rhabditoidea</taxon>
        <taxon>Rhabditidae</taxon>
        <taxon>Peloderinae</taxon>
        <taxon>Caenorhabditis</taxon>
    </lineage>
</organism>